<accession>A0A2S1YWW7</accession>
<protein>
    <recommendedName>
        <fullName evidence="3 6">Beta-lactamase</fullName>
        <ecNumber evidence="2 6">3.5.2.6</ecNumber>
    </recommendedName>
</protein>
<keyword evidence="12" id="KW-1185">Reference proteome</keyword>
<comment type="catalytic activity">
    <reaction evidence="6">
        <text>a beta-lactam + H2O = a substituted beta-amino acid</text>
        <dbReference type="Rhea" id="RHEA:20401"/>
        <dbReference type="ChEBI" id="CHEBI:15377"/>
        <dbReference type="ChEBI" id="CHEBI:35627"/>
        <dbReference type="ChEBI" id="CHEBI:140347"/>
        <dbReference type="EC" id="3.5.2.6"/>
    </reaction>
</comment>
<keyword evidence="8" id="KW-0732">Signal</keyword>
<dbReference type="EC" id="3.5.2.6" evidence="2 6"/>
<evidence type="ECO:0000256" key="4">
    <source>
        <dbReference type="ARBA" id="ARBA00022801"/>
    </source>
</evidence>
<dbReference type="Proteomes" id="UP000245051">
    <property type="component" value="Chromosome"/>
</dbReference>
<reference evidence="11 13" key="2">
    <citation type="submission" date="2018-07" db="EMBL/GenBank/DDBJ databases">
        <title>Whole Genome Shotgun Sequence of Streptomyces spongiicola strain 531S.</title>
        <authorList>
            <person name="Dohra H."/>
            <person name="Kodani S."/>
        </authorList>
    </citation>
    <scope>NUCLEOTIDE SEQUENCE [LARGE SCALE GENOMIC DNA]</scope>
    <source>
        <strain evidence="11 13">531S</strain>
    </source>
</reference>
<dbReference type="SUPFAM" id="SSF56601">
    <property type="entry name" value="beta-lactamase/transpeptidase-like"/>
    <property type="match status" value="1"/>
</dbReference>
<proteinExistence type="inferred from homology"/>
<evidence type="ECO:0000256" key="2">
    <source>
        <dbReference type="ARBA" id="ARBA00012865"/>
    </source>
</evidence>
<evidence type="ECO:0000259" key="9">
    <source>
        <dbReference type="Pfam" id="PF13354"/>
    </source>
</evidence>
<evidence type="ECO:0000313" key="10">
    <source>
        <dbReference type="EMBL" id="AWK08591.1"/>
    </source>
</evidence>
<dbReference type="PROSITE" id="PS00146">
    <property type="entry name" value="BETA_LACTAMASE_A"/>
    <property type="match status" value="1"/>
</dbReference>
<dbReference type="GO" id="GO:0046677">
    <property type="term" value="P:response to antibiotic"/>
    <property type="evidence" value="ECO:0007669"/>
    <property type="project" value="UniProtKB-UniRule"/>
</dbReference>
<dbReference type="InterPro" id="IPR023650">
    <property type="entry name" value="Beta-lactam_class-A_AS"/>
</dbReference>
<organism evidence="11 13">
    <name type="scientific">Streptomyces spongiicola</name>
    <dbReference type="NCBI Taxonomy" id="1690221"/>
    <lineage>
        <taxon>Bacteria</taxon>
        <taxon>Bacillati</taxon>
        <taxon>Actinomycetota</taxon>
        <taxon>Actinomycetes</taxon>
        <taxon>Kitasatosporales</taxon>
        <taxon>Streptomycetaceae</taxon>
        <taxon>Streptomyces</taxon>
    </lineage>
</organism>
<name>A0A2S1YWW7_9ACTN</name>
<dbReference type="PANTHER" id="PTHR35333">
    <property type="entry name" value="BETA-LACTAMASE"/>
    <property type="match status" value="1"/>
</dbReference>
<dbReference type="EMBL" id="BGZL01000003">
    <property type="protein sequence ID" value="GBQ00133.1"/>
    <property type="molecule type" value="Genomic_DNA"/>
</dbReference>
<dbReference type="AlphaFoldDB" id="A0A2S1YWW7"/>
<dbReference type="PROSITE" id="PS51318">
    <property type="entry name" value="TAT"/>
    <property type="match status" value="1"/>
</dbReference>
<dbReference type="InterPro" id="IPR045155">
    <property type="entry name" value="Beta-lactam_cat"/>
</dbReference>
<dbReference type="GO" id="GO:0030655">
    <property type="term" value="P:beta-lactam antibiotic catabolic process"/>
    <property type="evidence" value="ECO:0007669"/>
    <property type="project" value="InterPro"/>
</dbReference>
<dbReference type="KEGG" id="sspo:DDQ41_06245"/>
<dbReference type="OrthoDB" id="9784149at2"/>
<comment type="similarity">
    <text evidence="1 6">Belongs to the class-A beta-lactamase family.</text>
</comment>
<feature type="signal peptide" evidence="8">
    <location>
        <begin position="1"/>
        <end position="32"/>
    </location>
</feature>
<dbReference type="RefSeq" id="WP_109293580.1">
    <property type="nucleotide sequence ID" value="NZ_BGZL01000003.1"/>
</dbReference>
<dbReference type="PANTHER" id="PTHR35333:SF3">
    <property type="entry name" value="BETA-LACTAMASE-TYPE TRANSPEPTIDASE FOLD CONTAINING PROTEIN"/>
    <property type="match status" value="1"/>
</dbReference>
<evidence type="ECO:0000313" key="11">
    <source>
        <dbReference type="EMBL" id="GBQ00133.1"/>
    </source>
</evidence>
<dbReference type="PRINTS" id="PR00118">
    <property type="entry name" value="BLACTAMASEA"/>
</dbReference>
<dbReference type="NCBIfam" id="NF033103">
    <property type="entry name" value="bla_class_A"/>
    <property type="match status" value="1"/>
</dbReference>
<dbReference type="EMBL" id="CP029254">
    <property type="protein sequence ID" value="AWK08591.1"/>
    <property type="molecule type" value="Genomic_DNA"/>
</dbReference>
<keyword evidence="4 6" id="KW-0378">Hydrolase</keyword>
<dbReference type="Pfam" id="PF13354">
    <property type="entry name" value="Beta-lactamase2"/>
    <property type="match status" value="1"/>
</dbReference>
<feature type="chain" id="PRO_5044578853" description="Beta-lactamase" evidence="8">
    <location>
        <begin position="33"/>
        <end position="338"/>
    </location>
</feature>
<dbReference type="Proteomes" id="UP000265354">
    <property type="component" value="Unassembled WGS sequence"/>
</dbReference>
<evidence type="ECO:0000256" key="5">
    <source>
        <dbReference type="ARBA" id="ARBA00023251"/>
    </source>
</evidence>
<evidence type="ECO:0000256" key="3">
    <source>
        <dbReference type="ARBA" id="ARBA00018879"/>
    </source>
</evidence>
<evidence type="ECO:0000313" key="13">
    <source>
        <dbReference type="Proteomes" id="UP000265354"/>
    </source>
</evidence>
<dbReference type="InterPro" id="IPR012338">
    <property type="entry name" value="Beta-lactam/transpept-like"/>
</dbReference>
<keyword evidence="5 6" id="KW-0046">Antibiotic resistance</keyword>
<sequence length="338" mass="36246">MDTSRARRTRRTLLTAGAAAALAAGLPSATVAATARHGDGQPADGPRGGADRGGTTRPDGISRRLAELERTYSARLGVFARDTRTGRTVSHRADELFPMCSVFKAPAVAAVLRDLDRRGEFLAKRIHYTEKDTEESGYAVITGRRENLANGMTVAGLCDAAVRYSDNAAANLLLRELGGPSAVTRFCRSIGDGVTRLDRWEPRLNSAEPWRVEDTTSPRGIAGTYSRLVLGDALSRPDRQRLTGWLLNNTTGTERLRAGLPDDWTLADKTGAGEYGTNNDVGIAWTPDGSPVVLAVLTTRRHPDAAPDNRLVARIAELLADELGPSPRAGLDAHEGDD</sequence>
<reference evidence="10 12" key="1">
    <citation type="submission" date="2018-05" db="EMBL/GenBank/DDBJ databases">
        <title>Complete genome sequence of the Type Strain of Streptomyces spongiicola HNM0071, the producer of staurosporine.</title>
        <authorList>
            <person name="Zhou S."/>
            <person name="Huang X."/>
        </authorList>
    </citation>
    <scope>NUCLEOTIDE SEQUENCE [LARGE SCALE GENOMIC DNA]</scope>
    <source>
        <strain evidence="10 12">HNM0071</strain>
    </source>
</reference>
<gene>
    <name evidence="10" type="ORF">DDQ41_06245</name>
    <name evidence="11" type="ORF">SSP531S_15430</name>
</gene>
<dbReference type="GO" id="GO:0008800">
    <property type="term" value="F:beta-lactamase activity"/>
    <property type="evidence" value="ECO:0007669"/>
    <property type="project" value="UniProtKB-UniRule"/>
</dbReference>
<dbReference type="Gene3D" id="3.40.710.10">
    <property type="entry name" value="DD-peptidase/beta-lactamase superfamily"/>
    <property type="match status" value="1"/>
</dbReference>
<dbReference type="InterPro" id="IPR000871">
    <property type="entry name" value="Beta-lactam_class-A"/>
</dbReference>
<evidence type="ECO:0000256" key="8">
    <source>
        <dbReference type="SAM" id="SignalP"/>
    </source>
</evidence>
<evidence type="ECO:0000256" key="6">
    <source>
        <dbReference type="RuleBase" id="RU361140"/>
    </source>
</evidence>
<feature type="region of interest" description="Disordered" evidence="7">
    <location>
        <begin position="34"/>
        <end position="61"/>
    </location>
</feature>
<evidence type="ECO:0000256" key="1">
    <source>
        <dbReference type="ARBA" id="ARBA00009009"/>
    </source>
</evidence>
<evidence type="ECO:0000313" key="12">
    <source>
        <dbReference type="Proteomes" id="UP000245051"/>
    </source>
</evidence>
<feature type="domain" description="Beta-lactamase class A catalytic" evidence="9">
    <location>
        <begin position="77"/>
        <end position="298"/>
    </location>
</feature>
<evidence type="ECO:0000256" key="7">
    <source>
        <dbReference type="SAM" id="MobiDB-lite"/>
    </source>
</evidence>
<dbReference type="InterPro" id="IPR006311">
    <property type="entry name" value="TAT_signal"/>
</dbReference>